<feature type="transmembrane region" description="Helical" evidence="4">
    <location>
        <begin position="12"/>
        <end position="36"/>
    </location>
</feature>
<keyword evidence="2 4" id="KW-0472">Membrane</keyword>
<dbReference type="EMBL" id="FONY01000021">
    <property type="protein sequence ID" value="SFF23364.1"/>
    <property type="molecule type" value="Genomic_DNA"/>
</dbReference>
<protein>
    <recommendedName>
        <fullName evidence="7">TonB dependent receptor</fullName>
    </recommendedName>
</protein>
<evidence type="ECO:0000313" key="6">
    <source>
        <dbReference type="Proteomes" id="UP000199513"/>
    </source>
</evidence>
<accession>A0A1I2GZF8</accession>
<gene>
    <name evidence="5" type="ORF">SAMN04488541_102133</name>
</gene>
<keyword evidence="4" id="KW-1133">Transmembrane helix</keyword>
<dbReference type="RefSeq" id="WP_091545799.1">
    <property type="nucleotide sequence ID" value="NZ_FONY01000021.1"/>
</dbReference>
<evidence type="ECO:0000256" key="1">
    <source>
        <dbReference type="ARBA" id="ARBA00004442"/>
    </source>
</evidence>
<sequence length="565" mass="65917">MQFLLTLRSALSYLFVLWNACFWRCCCFLFILFFLLTASKSISAQSTLPPSIKDYWIDMNKWQKPIVPMSSIEPPPKRIENKYHFHLLKQAVPLQFNIRPMLISKLPQKKLYGNYIKAGMGNYFTSYAEAFFNNKRSEKYNYGIHVKHLAARTGKVDEQNSGNSQNELNFTYKYFIKKNVLSGSMDLQQNQVHFYGYKPFTTIIPPKDQILQRFHLLNAQVGYSNKPSMNKNSFELGIGYHYLADRYQAREQEVELQVQDYTTINPFQQLSFKTTTSISKRSDSEGHLNRRLAQMEVAYQLANDKIKLQFGGKVATHNDTLGRIPQWNIYPKLYFSWNTWKNKLNFYLGLEGGMQKRLLRKMIHENPFLAANVNLSHTNQLWESFAGIQTQLSSPLNWKAKASYGRYQNLHFFINDSHNPAKFLIQYETQTVPVFQVMNEIGLSFKKFRTSLKTEFFQYHLQTLAAAWHRPLLTNTLSFTYRYKDKLSIQSSLYHLSGITAFDINKSASIDFQDVIDLGVQIDYAFSTNWSIFFKGNNLLAQPYQRFLCYDVRTTELLGGVSFAF</sequence>
<keyword evidence="3" id="KW-0998">Cell outer membrane</keyword>
<evidence type="ECO:0000313" key="5">
    <source>
        <dbReference type="EMBL" id="SFF23364.1"/>
    </source>
</evidence>
<reference evidence="6" key="1">
    <citation type="submission" date="2016-10" db="EMBL/GenBank/DDBJ databases">
        <authorList>
            <person name="Varghese N."/>
            <person name="Submissions S."/>
        </authorList>
    </citation>
    <scope>NUCLEOTIDE SEQUENCE [LARGE SCALE GENOMIC DNA]</scope>
    <source>
        <strain>GEY</strain>
        <strain evidence="6">DSM 9560</strain>
    </source>
</reference>
<dbReference type="AlphaFoldDB" id="A0A1I2GZF8"/>
<evidence type="ECO:0000256" key="3">
    <source>
        <dbReference type="ARBA" id="ARBA00023237"/>
    </source>
</evidence>
<evidence type="ECO:0000256" key="4">
    <source>
        <dbReference type="SAM" id="Phobius"/>
    </source>
</evidence>
<organism evidence="5 6">
    <name type="scientific">Thermoflexibacter ruber</name>
    <dbReference type="NCBI Taxonomy" id="1003"/>
    <lineage>
        <taxon>Bacteria</taxon>
        <taxon>Pseudomonadati</taxon>
        <taxon>Bacteroidota</taxon>
        <taxon>Cytophagia</taxon>
        <taxon>Cytophagales</taxon>
        <taxon>Thermoflexibacteraceae</taxon>
        <taxon>Thermoflexibacter</taxon>
    </lineage>
</organism>
<dbReference type="Gene3D" id="2.40.170.20">
    <property type="entry name" value="TonB-dependent receptor, beta-barrel domain"/>
    <property type="match status" value="1"/>
</dbReference>
<proteinExistence type="predicted"/>
<dbReference type="GO" id="GO:0009279">
    <property type="term" value="C:cell outer membrane"/>
    <property type="evidence" value="ECO:0007669"/>
    <property type="project" value="UniProtKB-SubCell"/>
</dbReference>
<dbReference type="InterPro" id="IPR036942">
    <property type="entry name" value="Beta-barrel_TonB_sf"/>
</dbReference>
<dbReference type="SUPFAM" id="SSF56935">
    <property type="entry name" value="Porins"/>
    <property type="match status" value="1"/>
</dbReference>
<comment type="subcellular location">
    <subcellularLocation>
        <location evidence="1">Cell outer membrane</location>
    </subcellularLocation>
</comment>
<keyword evidence="6" id="KW-1185">Reference proteome</keyword>
<evidence type="ECO:0000256" key="2">
    <source>
        <dbReference type="ARBA" id="ARBA00023136"/>
    </source>
</evidence>
<evidence type="ECO:0008006" key="7">
    <source>
        <dbReference type="Google" id="ProtNLM"/>
    </source>
</evidence>
<name>A0A1I2GZF8_9BACT</name>
<dbReference type="STRING" id="1003.SAMN04488541_102133"/>
<keyword evidence="4" id="KW-0812">Transmembrane</keyword>
<dbReference type="Proteomes" id="UP000199513">
    <property type="component" value="Unassembled WGS sequence"/>
</dbReference>